<evidence type="ECO:0000256" key="2">
    <source>
        <dbReference type="ARBA" id="ARBA00022737"/>
    </source>
</evidence>
<organism evidence="6 7">
    <name type="scientific">Rothia terrae</name>
    <dbReference type="NCBI Taxonomy" id="396015"/>
    <lineage>
        <taxon>Bacteria</taxon>
        <taxon>Bacillati</taxon>
        <taxon>Actinomycetota</taxon>
        <taxon>Actinomycetes</taxon>
        <taxon>Micrococcales</taxon>
        <taxon>Micrococcaceae</taxon>
        <taxon>Rothia</taxon>
    </lineage>
</organism>
<feature type="binding site" evidence="4">
    <location>
        <position position="308"/>
    </location>
    <ligand>
        <name>1D-myo-inositol 2-(L-cysteinylamino)-2-deoxy-alpha-D-glucopyranoside</name>
        <dbReference type="ChEBI" id="CHEBI:58887"/>
    </ligand>
</feature>
<name>A0A7H2BF06_9MICC</name>
<dbReference type="NCBIfam" id="TIGR03448">
    <property type="entry name" value="mycothiol_MshD"/>
    <property type="match status" value="1"/>
</dbReference>
<feature type="domain" description="N-acetyltransferase" evidence="5">
    <location>
        <begin position="25"/>
        <end position="170"/>
    </location>
</feature>
<sequence>MHTEHLGLTPLESDMSAKHLAQFEAFVDAVTAHDGTSAFSEQTLVAVRQESAARTDGTHNRSASKARLFFISNDDSEILGAWVAVVPTPDAAGVLEGAVSPKHRGRGVASQAVSFVISALGKENLSQYTAWVHQVLTGEGDAIASAAEQLTSQYGFTPVRELHKMAVLLTDDSRTRIENATKNAALPEGIAIKTFEPATDALAWLTLNAAAFASHPEQGKLTHDDLAQRMESSWFDARGFFIAHAPNGLAGYHWTKVETAEEGEVYAVGISPAWQGKKLGKALTLTGMNHLAQYRTENGAQLERIVLYVDDDNQAAMHLYRSLGFEDLSVDRMYTH</sequence>
<dbReference type="GO" id="GO:0008999">
    <property type="term" value="F:protein-N-terminal-alanine acetyltransferase activity"/>
    <property type="evidence" value="ECO:0007669"/>
    <property type="project" value="TreeGrafter"/>
</dbReference>
<dbReference type="GO" id="GO:0010125">
    <property type="term" value="P:mycothiol biosynthetic process"/>
    <property type="evidence" value="ECO:0007669"/>
    <property type="project" value="UniProtKB-UniRule"/>
</dbReference>
<evidence type="ECO:0000259" key="5">
    <source>
        <dbReference type="PROSITE" id="PS51186"/>
    </source>
</evidence>
<evidence type="ECO:0000256" key="4">
    <source>
        <dbReference type="HAMAP-Rule" id="MF_01698"/>
    </source>
</evidence>
<dbReference type="HAMAP" id="MF_01698">
    <property type="entry name" value="MshD"/>
    <property type="match status" value="1"/>
</dbReference>
<dbReference type="Proteomes" id="UP000516404">
    <property type="component" value="Chromosome"/>
</dbReference>
<gene>
    <name evidence="4 6" type="primary">mshD</name>
    <name evidence="6" type="ORF">IDM49_02970</name>
</gene>
<dbReference type="InterPro" id="IPR050276">
    <property type="entry name" value="MshD_Acetyltransferase"/>
</dbReference>
<dbReference type="RefSeq" id="WP_190724979.1">
    <property type="nucleotide sequence ID" value="NZ_CP061539.1"/>
</dbReference>
<dbReference type="GO" id="GO:0035447">
    <property type="term" value="F:mycothiol synthase activity"/>
    <property type="evidence" value="ECO:0007669"/>
    <property type="project" value="UniProtKB-UniRule"/>
</dbReference>
<dbReference type="PANTHER" id="PTHR43617:SF31">
    <property type="entry name" value="MYCOTHIOL ACETYLTRANSFERASE"/>
    <property type="match status" value="1"/>
</dbReference>
<feature type="domain" description="N-acetyltransferase" evidence="5">
    <location>
        <begin position="190"/>
        <end position="336"/>
    </location>
</feature>
<dbReference type="GeneID" id="96623189"/>
<feature type="binding site" evidence="4">
    <location>
        <position position="264"/>
    </location>
    <ligand>
        <name>1D-myo-inositol 2-(L-cysteinylamino)-2-deoxy-alpha-D-glucopyranoside</name>
        <dbReference type="ChEBI" id="CHEBI:58887"/>
    </ligand>
</feature>
<dbReference type="InterPro" id="IPR016181">
    <property type="entry name" value="Acyl_CoA_acyltransferase"/>
</dbReference>
<dbReference type="KEGG" id="rter:IDM49_02970"/>
<evidence type="ECO:0000256" key="1">
    <source>
        <dbReference type="ARBA" id="ARBA00022679"/>
    </source>
</evidence>
<dbReference type="EC" id="2.3.1.189" evidence="4"/>
<comment type="caution">
    <text evidence="4">Lacks conserved residue(s) required for the propagation of feature annotation.</text>
</comment>
<comment type="similarity">
    <text evidence="4">Belongs to the acetyltransferase family. MshD subfamily.</text>
</comment>
<feature type="binding site" evidence="4">
    <location>
        <position position="217"/>
    </location>
    <ligand>
        <name>1D-myo-inositol 2-(L-cysteinylamino)-2-deoxy-alpha-D-glucopyranoside</name>
        <dbReference type="ChEBI" id="CHEBI:58887"/>
    </ligand>
</feature>
<dbReference type="PROSITE" id="PS51186">
    <property type="entry name" value="GNAT"/>
    <property type="match status" value="2"/>
</dbReference>
<keyword evidence="2 4" id="KW-0677">Repeat</keyword>
<evidence type="ECO:0000256" key="3">
    <source>
        <dbReference type="ARBA" id="ARBA00023315"/>
    </source>
</evidence>
<feature type="binding site" evidence="4">
    <location>
        <begin position="268"/>
        <end position="270"/>
    </location>
    <ligand>
        <name>acetyl-CoA</name>
        <dbReference type="ChEBI" id="CHEBI:57288"/>
        <label>2</label>
    </ligand>
</feature>
<dbReference type="CDD" id="cd04301">
    <property type="entry name" value="NAT_SF"/>
    <property type="match status" value="2"/>
</dbReference>
<accession>A0A7H2BF06</accession>
<dbReference type="PANTHER" id="PTHR43617">
    <property type="entry name" value="L-AMINO ACID N-ACETYLTRANSFERASE"/>
    <property type="match status" value="1"/>
</dbReference>
<dbReference type="EMBL" id="CP061539">
    <property type="protein sequence ID" value="QNV38252.1"/>
    <property type="molecule type" value="Genomic_DNA"/>
</dbReference>
<feature type="binding site" evidence="4">
    <location>
        <position position="41"/>
    </location>
    <ligand>
        <name>1D-myo-inositol 2-(L-cysteinylamino)-2-deoxy-alpha-D-glucopyranoside</name>
        <dbReference type="ChEBI" id="CHEBI:58887"/>
    </ligand>
</feature>
<evidence type="ECO:0000313" key="6">
    <source>
        <dbReference type="EMBL" id="QNV38252.1"/>
    </source>
</evidence>
<dbReference type="SUPFAM" id="SSF55729">
    <property type="entry name" value="Acyl-CoA N-acyltransferases (Nat)"/>
    <property type="match status" value="1"/>
</dbReference>
<keyword evidence="1 4" id="KW-0808">Transferase</keyword>
<evidence type="ECO:0000313" key="7">
    <source>
        <dbReference type="Proteomes" id="UP000516404"/>
    </source>
</evidence>
<feature type="binding site" evidence="4">
    <location>
        <position position="256"/>
    </location>
    <ligand>
        <name>1D-myo-inositol 2-(L-cysteinylamino)-2-deoxy-alpha-D-glucopyranoside</name>
        <dbReference type="ChEBI" id="CHEBI:58887"/>
    </ligand>
</feature>
<dbReference type="AlphaFoldDB" id="A0A7H2BF06"/>
<reference evidence="6 7" key="1">
    <citation type="submission" date="2020-09" db="EMBL/GenBank/DDBJ databases">
        <title>Investigation of environmental microbes.</title>
        <authorList>
            <person name="Ou Y."/>
            <person name="Kang Q."/>
        </authorList>
    </citation>
    <scope>NUCLEOTIDE SEQUENCE [LARGE SCALE GENOMIC DNA]</scope>
    <source>
        <strain evidence="6 7">KJZ-14</strain>
    </source>
</reference>
<proteinExistence type="inferred from homology"/>
<keyword evidence="3 4" id="KW-0012">Acyltransferase</keyword>
<comment type="subunit">
    <text evidence="4">Monomer.</text>
</comment>
<feature type="binding site" evidence="4">
    <location>
        <begin position="313"/>
        <end position="318"/>
    </location>
    <ligand>
        <name>acetyl-CoA</name>
        <dbReference type="ChEBI" id="CHEBI:57288"/>
        <label>2</label>
    </ligand>
</feature>
<dbReference type="InterPro" id="IPR017813">
    <property type="entry name" value="Mycothiol_AcTrfase"/>
</dbReference>
<comment type="function">
    <text evidence="4">Catalyzes the transfer of acetyl from acetyl-CoA to desacetylmycothiol (Cys-GlcN-Ins) to form mycothiol.</text>
</comment>
<keyword evidence="7" id="KW-1185">Reference proteome</keyword>
<dbReference type="Pfam" id="PF00583">
    <property type="entry name" value="Acetyltransf_1"/>
    <property type="match status" value="2"/>
</dbReference>
<protein>
    <recommendedName>
        <fullName evidence="4">Mycothiol acetyltransferase</fullName>
        <shortName evidence="4">MSH acetyltransferase</shortName>
        <ecNumber evidence="4">2.3.1.189</ecNumber>
    </recommendedName>
    <alternativeName>
        <fullName evidence="4">Mycothiol synthase</fullName>
    </alternativeName>
</protein>
<comment type="catalytic activity">
    <reaction evidence="4">
        <text>1D-myo-inositol 2-(L-cysteinylamino)-2-deoxy-alpha-D-glucopyranoside + acetyl-CoA = mycothiol + CoA + H(+)</text>
        <dbReference type="Rhea" id="RHEA:26172"/>
        <dbReference type="ChEBI" id="CHEBI:15378"/>
        <dbReference type="ChEBI" id="CHEBI:16768"/>
        <dbReference type="ChEBI" id="CHEBI:57287"/>
        <dbReference type="ChEBI" id="CHEBI:57288"/>
        <dbReference type="ChEBI" id="CHEBI:58887"/>
        <dbReference type="EC" id="2.3.1.189"/>
    </reaction>
</comment>
<dbReference type="InterPro" id="IPR000182">
    <property type="entry name" value="GNAT_dom"/>
</dbReference>
<dbReference type="Gene3D" id="3.40.630.30">
    <property type="match status" value="1"/>
</dbReference>